<name>A0ABR4LDB1_9EURO</name>
<reference evidence="3 4" key="1">
    <citation type="submission" date="2024-07" db="EMBL/GenBank/DDBJ databases">
        <title>Section-level genome sequencing and comparative genomics of Aspergillus sections Usti and Cavernicolus.</title>
        <authorList>
            <consortium name="Lawrence Berkeley National Laboratory"/>
            <person name="Nybo J.L."/>
            <person name="Vesth T.C."/>
            <person name="Theobald S."/>
            <person name="Frisvad J.C."/>
            <person name="Larsen T.O."/>
            <person name="Kjaerboelling I."/>
            <person name="Rothschild-Mancinelli K."/>
            <person name="Lyhne E.K."/>
            <person name="Kogle M.E."/>
            <person name="Barry K."/>
            <person name="Clum A."/>
            <person name="Na H."/>
            <person name="Ledsgaard L."/>
            <person name="Lin J."/>
            <person name="Lipzen A."/>
            <person name="Kuo A."/>
            <person name="Riley R."/>
            <person name="Mondo S."/>
            <person name="Labutti K."/>
            <person name="Haridas S."/>
            <person name="Pangalinan J."/>
            <person name="Salamov A.A."/>
            <person name="Simmons B.A."/>
            <person name="Magnuson J.K."/>
            <person name="Chen J."/>
            <person name="Drula E."/>
            <person name="Henrissat B."/>
            <person name="Wiebenga A."/>
            <person name="Lubbers R.J."/>
            <person name="Gomes A.C."/>
            <person name="Macurrencykelacurrency M.R."/>
            <person name="Stajich J."/>
            <person name="Grigoriev I.V."/>
            <person name="Mortensen U.H."/>
            <person name="De Vries R.P."/>
            <person name="Baker S.E."/>
            <person name="Andersen M.R."/>
        </authorList>
    </citation>
    <scope>NUCLEOTIDE SEQUENCE [LARGE SCALE GENOMIC DNA]</scope>
    <source>
        <strain evidence="3 4">CBS 449.75</strain>
    </source>
</reference>
<dbReference type="SUPFAM" id="SSF53474">
    <property type="entry name" value="alpha/beta-Hydrolases"/>
    <property type="match status" value="1"/>
</dbReference>
<accession>A0ABR4LDB1</accession>
<dbReference type="InterPro" id="IPR050300">
    <property type="entry name" value="GDXG_lipolytic_enzyme"/>
</dbReference>
<proteinExistence type="predicted"/>
<dbReference type="Gene3D" id="3.40.50.1820">
    <property type="entry name" value="alpha/beta hydrolase"/>
    <property type="match status" value="1"/>
</dbReference>
<organism evidence="3 4">
    <name type="scientific">Aspergillus lucknowensis</name>
    <dbReference type="NCBI Taxonomy" id="176173"/>
    <lineage>
        <taxon>Eukaryota</taxon>
        <taxon>Fungi</taxon>
        <taxon>Dikarya</taxon>
        <taxon>Ascomycota</taxon>
        <taxon>Pezizomycotina</taxon>
        <taxon>Eurotiomycetes</taxon>
        <taxon>Eurotiomycetidae</taxon>
        <taxon>Eurotiales</taxon>
        <taxon>Aspergillaceae</taxon>
        <taxon>Aspergillus</taxon>
        <taxon>Aspergillus subgen. Nidulantes</taxon>
    </lineage>
</organism>
<feature type="domain" description="Alpha/beta hydrolase fold-3" evidence="2">
    <location>
        <begin position="71"/>
        <end position="292"/>
    </location>
</feature>
<evidence type="ECO:0000313" key="3">
    <source>
        <dbReference type="EMBL" id="KAL2862522.1"/>
    </source>
</evidence>
<keyword evidence="1 3" id="KW-0378">Hydrolase</keyword>
<dbReference type="GeneID" id="98148953"/>
<dbReference type="EMBL" id="JBFXLQ010000066">
    <property type="protein sequence ID" value="KAL2862522.1"/>
    <property type="molecule type" value="Genomic_DNA"/>
</dbReference>
<dbReference type="PANTHER" id="PTHR48081">
    <property type="entry name" value="AB HYDROLASE SUPERFAMILY PROTEIN C4A8.06C"/>
    <property type="match status" value="1"/>
</dbReference>
<dbReference type="Pfam" id="PF07859">
    <property type="entry name" value="Abhydrolase_3"/>
    <property type="match status" value="1"/>
</dbReference>
<dbReference type="InterPro" id="IPR029058">
    <property type="entry name" value="AB_hydrolase_fold"/>
</dbReference>
<dbReference type="RefSeq" id="XP_070881501.1">
    <property type="nucleotide sequence ID" value="XM_071033881.1"/>
</dbReference>
<dbReference type="Proteomes" id="UP001610432">
    <property type="component" value="Unassembled WGS sequence"/>
</dbReference>
<sequence>MAISLSLVPLSIRRQLTATGDTSTIRTSRRFSDISAELCEKILKPGFQGYWICRGSVHGPQRPPSKSDITLVWLHGGAYVTGTALTGVVSLLRIAEIAAQNNLSVNVFSLEYSLAPEARFPTQMNEATAAYRYLVEEEKIDPESIMVLGESSGGHLALSLAYNLHGRGMPRPGKVVLISPWVNLDNSGSTFATNKYKDFLDKQDLDRCVEWLFGDTDTRLKFGDYVNFAARLPSKPTPDGHLNWSHVLPPTWVTIGGNDVFLADVSSFVENARADRVHVDLQVEAGKPHGWLGYGDAIRAREYLALSPGDDASSVLKGSEKLAEVVCDHARRSSKSA</sequence>
<evidence type="ECO:0000313" key="4">
    <source>
        <dbReference type="Proteomes" id="UP001610432"/>
    </source>
</evidence>
<keyword evidence="4" id="KW-1185">Reference proteome</keyword>
<dbReference type="PANTHER" id="PTHR48081:SF11">
    <property type="entry name" value="ALPHA_BETA HYDROLASE FOLD-3 DOMAIN-CONTAINING PROTEIN-RELATED"/>
    <property type="match status" value="1"/>
</dbReference>
<dbReference type="GO" id="GO:0016787">
    <property type="term" value="F:hydrolase activity"/>
    <property type="evidence" value="ECO:0007669"/>
    <property type="project" value="UniProtKB-KW"/>
</dbReference>
<protein>
    <submittedName>
        <fullName evidence="3">Alpha/Beta hydrolase protein</fullName>
    </submittedName>
</protein>
<evidence type="ECO:0000259" key="2">
    <source>
        <dbReference type="Pfam" id="PF07859"/>
    </source>
</evidence>
<comment type="caution">
    <text evidence="3">The sequence shown here is derived from an EMBL/GenBank/DDBJ whole genome shotgun (WGS) entry which is preliminary data.</text>
</comment>
<evidence type="ECO:0000256" key="1">
    <source>
        <dbReference type="ARBA" id="ARBA00022801"/>
    </source>
</evidence>
<gene>
    <name evidence="3" type="ORF">BJX67DRAFT_385544</name>
</gene>
<dbReference type="InterPro" id="IPR013094">
    <property type="entry name" value="AB_hydrolase_3"/>
</dbReference>